<reference evidence="1 2" key="1">
    <citation type="submission" date="2020-10" db="EMBL/GenBank/DDBJ databases">
        <title>ChiBAC.</title>
        <authorList>
            <person name="Zenner C."/>
            <person name="Hitch T.C.A."/>
            <person name="Clavel T."/>
        </authorList>
    </citation>
    <scope>NUCLEOTIDE SEQUENCE [LARGE SCALE GENOMIC DNA]</scope>
    <source>
        <strain evidence="1 2">DSM 107455</strain>
    </source>
</reference>
<gene>
    <name evidence="1" type="ORF">INF26_04950</name>
</gene>
<evidence type="ECO:0000313" key="1">
    <source>
        <dbReference type="EMBL" id="MBE5024199.1"/>
    </source>
</evidence>
<sequence>MLLFDSGLSAGQCALLEKHGLRFDWHAISDSAYSDLYEKVGDLIIRKGINERGEGENELGERLHDILDALYDAYPDELLEDVSDS</sequence>
<accession>A0ABR9QT95</accession>
<organism evidence="1 2">
    <name type="scientific">Thermophilibacter gallinarum</name>
    <dbReference type="NCBI Taxonomy" id="2779357"/>
    <lineage>
        <taxon>Bacteria</taxon>
        <taxon>Bacillati</taxon>
        <taxon>Actinomycetota</taxon>
        <taxon>Coriobacteriia</taxon>
        <taxon>Coriobacteriales</taxon>
        <taxon>Atopobiaceae</taxon>
        <taxon>Thermophilibacter</taxon>
    </lineage>
</organism>
<protein>
    <submittedName>
        <fullName evidence="1">Uncharacterized protein</fullName>
    </submittedName>
</protein>
<comment type="caution">
    <text evidence="1">The sequence shown here is derived from an EMBL/GenBank/DDBJ whole genome shotgun (WGS) entry which is preliminary data.</text>
</comment>
<dbReference type="Proteomes" id="UP001194273">
    <property type="component" value="Unassembled WGS sequence"/>
</dbReference>
<keyword evidence="2" id="KW-1185">Reference proteome</keyword>
<dbReference type="EMBL" id="JADCJZ010000002">
    <property type="protein sequence ID" value="MBE5024199.1"/>
    <property type="molecule type" value="Genomic_DNA"/>
</dbReference>
<dbReference type="RefSeq" id="WP_193529624.1">
    <property type="nucleotide sequence ID" value="NZ_JADCJZ010000002.1"/>
</dbReference>
<proteinExistence type="predicted"/>
<name>A0ABR9QT95_9ACTN</name>
<evidence type="ECO:0000313" key="2">
    <source>
        <dbReference type="Proteomes" id="UP001194273"/>
    </source>
</evidence>